<dbReference type="Pfam" id="PF25601">
    <property type="entry name" value="AAA_lid_14"/>
    <property type="match status" value="1"/>
</dbReference>
<sequence>MRRTLLTFTGFHDPFTKGLLGDEEQPGPILSLVSARAFDRVILFETPHTIANSATTKSAIEQRNPEIQTEIRTTHLDDPTDYIAILDTLRSHFHEISRENAGDAYFIAVASGTPQMHASWILLAASGEIPAEVLNVRPPRFVTDDRPLVEPVNLYAAAAPLLFRTAGPIKDDTCLSPARPADSKAPSPNQAIEDPSAVLRHMGFVGDHPSMHRAIDIASGLAPSEAPILILGETGTGKELFARFIHRLSGRVKDRFVPLNCGAIPKELVESILFGHVKGAFTGAVRDQIGKFDQADGGTLFLDEIAELPSSAQAKLLRVLQDGVVEPVGAMKSHCVNVRVIAATHRNLGKAIHEHNFRDDLYYRIAVGVINLTPLRERSTDIPKIALTILDEINKTLRRPRRFSLGALQRFQNHTWPGNVRDLRNTIERSVRLAPHEMLEADDLLILDPSVKKDPFSALPEPGPDFSLEEFLSQTRKHLILRALEIAGRNQSQAARLLDLTPQAVHKFLKDNPS</sequence>
<dbReference type="Gene3D" id="3.40.50.300">
    <property type="entry name" value="P-loop containing nucleotide triphosphate hydrolases"/>
    <property type="match status" value="1"/>
</dbReference>
<dbReference type="InterPro" id="IPR058031">
    <property type="entry name" value="AAA_lid_NorR"/>
</dbReference>
<dbReference type="GO" id="GO:0005524">
    <property type="term" value="F:ATP binding"/>
    <property type="evidence" value="ECO:0007669"/>
    <property type="project" value="UniProtKB-KW"/>
</dbReference>
<evidence type="ECO:0000256" key="1">
    <source>
        <dbReference type="ARBA" id="ARBA00022741"/>
    </source>
</evidence>
<dbReference type="InterPro" id="IPR025662">
    <property type="entry name" value="Sigma_54_int_dom_ATP-bd_1"/>
</dbReference>
<proteinExistence type="predicted"/>
<evidence type="ECO:0000256" key="2">
    <source>
        <dbReference type="ARBA" id="ARBA00022840"/>
    </source>
</evidence>
<dbReference type="PROSITE" id="PS50045">
    <property type="entry name" value="SIGMA54_INTERACT_4"/>
    <property type="match status" value="1"/>
</dbReference>
<dbReference type="FunFam" id="3.40.50.300:FF:000006">
    <property type="entry name" value="DNA-binding transcriptional regulator NtrC"/>
    <property type="match status" value="1"/>
</dbReference>
<evidence type="ECO:0000259" key="3">
    <source>
        <dbReference type="PROSITE" id="PS50045"/>
    </source>
</evidence>
<keyword evidence="2" id="KW-0067">ATP-binding</keyword>
<dbReference type="CDD" id="cd00009">
    <property type="entry name" value="AAA"/>
    <property type="match status" value="1"/>
</dbReference>
<reference evidence="4" key="1">
    <citation type="submission" date="2021-05" db="EMBL/GenBank/DDBJ databases">
        <title>Energy efficiency and biological interactions define the core microbiome of deep oligotrophic groundwater.</title>
        <authorList>
            <person name="Mehrshad M."/>
            <person name="Lopez-Fernandez M."/>
            <person name="Bell E."/>
            <person name="Bernier-Latmani R."/>
            <person name="Bertilsson S."/>
            <person name="Dopson M."/>
        </authorList>
    </citation>
    <scope>NUCLEOTIDE SEQUENCE</scope>
    <source>
        <strain evidence="4">Modern_marine.mb.64</strain>
    </source>
</reference>
<evidence type="ECO:0000313" key="5">
    <source>
        <dbReference type="Proteomes" id="UP000777784"/>
    </source>
</evidence>
<dbReference type="GO" id="GO:0006355">
    <property type="term" value="P:regulation of DNA-templated transcription"/>
    <property type="evidence" value="ECO:0007669"/>
    <property type="project" value="InterPro"/>
</dbReference>
<accession>A0A948W7A5</accession>
<dbReference type="InterPro" id="IPR002078">
    <property type="entry name" value="Sigma_54_int"/>
</dbReference>
<feature type="domain" description="Sigma-54 factor interaction" evidence="3">
    <location>
        <begin position="204"/>
        <end position="432"/>
    </location>
</feature>
<evidence type="ECO:0000313" key="4">
    <source>
        <dbReference type="EMBL" id="MBU2692394.1"/>
    </source>
</evidence>
<dbReference type="SUPFAM" id="SSF52540">
    <property type="entry name" value="P-loop containing nucleoside triphosphate hydrolases"/>
    <property type="match status" value="1"/>
</dbReference>
<organism evidence="4 5">
    <name type="scientific">Eiseniibacteriota bacterium</name>
    <dbReference type="NCBI Taxonomy" id="2212470"/>
    <lineage>
        <taxon>Bacteria</taxon>
        <taxon>Candidatus Eiseniibacteriota</taxon>
    </lineage>
</organism>
<dbReference type="Pfam" id="PF06956">
    <property type="entry name" value="RtcR"/>
    <property type="match status" value="1"/>
</dbReference>
<dbReference type="SUPFAM" id="SSF46689">
    <property type="entry name" value="Homeodomain-like"/>
    <property type="match status" value="1"/>
</dbReference>
<dbReference type="EMBL" id="JAHJDP010000088">
    <property type="protein sequence ID" value="MBU2692394.1"/>
    <property type="molecule type" value="Genomic_DNA"/>
</dbReference>
<dbReference type="InterPro" id="IPR009057">
    <property type="entry name" value="Homeodomain-like_sf"/>
</dbReference>
<dbReference type="PROSITE" id="PS00676">
    <property type="entry name" value="SIGMA54_INTERACT_2"/>
    <property type="match status" value="1"/>
</dbReference>
<dbReference type="InterPro" id="IPR027417">
    <property type="entry name" value="P-loop_NTPase"/>
</dbReference>
<dbReference type="PANTHER" id="PTHR32071">
    <property type="entry name" value="TRANSCRIPTIONAL REGULATORY PROTEIN"/>
    <property type="match status" value="1"/>
</dbReference>
<dbReference type="PROSITE" id="PS00675">
    <property type="entry name" value="SIGMA54_INTERACT_1"/>
    <property type="match status" value="1"/>
</dbReference>
<keyword evidence="1" id="KW-0547">Nucleotide-binding</keyword>
<dbReference type="Gene3D" id="1.10.8.60">
    <property type="match status" value="1"/>
</dbReference>
<gene>
    <name evidence="4" type="ORF">KJ970_15835</name>
</gene>
<dbReference type="InterPro" id="IPR025943">
    <property type="entry name" value="Sigma_54_int_dom_ATP-bd_2"/>
</dbReference>
<dbReference type="Proteomes" id="UP000777784">
    <property type="component" value="Unassembled WGS sequence"/>
</dbReference>
<dbReference type="Gene3D" id="1.10.10.60">
    <property type="entry name" value="Homeodomain-like"/>
    <property type="match status" value="1"/>
</dbReference>
<comment type="caution">
    <text evidence="4">The sequence shown here is derived from an EMBL/GenBank/DDBJ whole genome shotgun (WGS) entry which is preliminary data.</text>
</comment>
<dbReference type="AlphaFoldDB" id="A0A948W7A5"/>
<protein>
    <submittedName>
        <fullName evidence="4">Sigma 54-interacting transcriptional regulator</fullName>
    </submittedName>
</protein>
<dbReference type="Pfam" id="PF00158">
    <property type="entry name" value="Sigma54_activat"/>
    <property type="match status" value="1"/>
</dbReference>
<name>A0A948W7A5_UNCEI</name>
<dbReference type="SMART" id="SM00382">
    <property type="entry name" value="AAA"/>
    <property type="match status" value="1"/>
</dbReference>
<dbReference type="InterPro" id="IPR009715">
    <property type="entry name" value="RtcR"/>
</dbReference>
<dbReference type="InterPro" id="IPR003593">
    <property type="entry name" value="AAA+_ATPase"/>
</dbReference>